<dbReference type="EMBL" id="JADAQX010000009">
    <property type="protein sequence ID" value="KAF8822978.1"/>
    <property type="molecule type" value="Genomic_DNA"/>
</dbReference>
<evidence type="ECO:0000256" key="3">
    <source>
        <dbReference type="ARBA" id="ARBA00022840"/>
    </source>
</evidence>
<name>A0ABQ7JG87_9APIC</name>
<dbReference type="PROSITE" id="PS51193">
    <property type="entry name" value="HELICASE_ATP_BIND_2"/>
    <property type="match status" value="1"/>
</dbReference>
<dbReference type="PANTHER" id="PTHR11472:SF34">
    <property type="entry name" value="REGULATOR OF TELOMERE ELONGATION HELICASE 1"/>
    <property type="match status" value="1"/>
</dbReference>
<evidence type="ECO:0000313" key="6">
    <source>
        <dbReference type="Proteomes" id="UP000823046"/>
    </source>
</evidence>
<dbReference type="InterPro" id="IPR045028">
    <property type="entry name" value="DinG/Rad3-like"/>
</dbReference>
<dbReference type="SUPFAM" id="SSF52540">
    <property type="entry name" value="P-loop containing nucleoside triphosphate hydrolases"/>
    <property type="match status" value="1"/>
</dbReference>
<dbReference type="Pfam" id="PF00270">
    <property type="entry name" value="DEAD"/>
    <property type="match status" value="1"/>
</dbReference>
<comment type="caution">
    <text evidence="5">The sequence shown here is derived from an EMBL/GenBank/DDBJ whole genome shotgun (WGS) entry which is preliminary data.</text>
</comment>
<reference evidence="5 6" key="1">
    <citation type="journal article" date="2020" name="bioRxiv">
        <title>Metabolic contributions of an alphaproteobacterial endosymbiont in the apicomplexan Cardiosporidium cionae.</title>
        <authorList>
            <person name="Hunter E.S."/>
            <person name="Paight C.J."/>
            <person name="Lane C.E."/>
        </authorList>
    </citation>
    <scope>NUCLEOTIDE SEQUENCE [LARGE SCALE GENOMIC DNA]</scope>
    <source>
        <strain evidence="5">ESH_2018</strain>
    </source>
</reference>
<dbReference type="InterPro" id="IPR014013">
    <property type="entry name" value="Helic_SF1/SF2_ATP-bd_DinG/Rad3"/>
</dbReference>
<protein>
    <submittedName>
        <fullName evidence="5">Regulator of telomere elongation helicase 1-like protein</fullName>
    </submittedName>
</protein>
<dbReference type="Gene3D" id="3.40.50.300">
    <property type="entry name" value="P-loop containing nucleotide triphosphate hydrolases"/>
    <property type="match status" value="1"/>
</dbReference>
<evidence type="ECO:0000313" key="5">
    <source>
        <dbReference type="EMBL" id="KAF8822978.1"/>
    </source>
</evidence>
<evidence type="ECO:0000259" key="4">
    <source>
        <dbReference type="PROSITE" id="PS51193"/>
    </source>
</evidence>
<feature type="non-terminal residue" evidence="5">
    <location>
        <position position="1"/>
    </location>
</feature>
<dbReference type="InterPro" id="IPR011545">
    <property type="entry name" value="DEAD/DEAH_box_helicase_dom"/>
</dbReference>
<organism evidence="5 6">
    <name type="scientific">Cardiosporidium cionae</name>
    <dbReference type="NCBI Taxonomy" id="476202"/>
    <lineage>
        <taxon>Eukaryota</taxon>
        <taxon>Sar</taxon>
        <taxon>Alveolata</taxon>
        <taxon>Apicomplexa</taxon>
        <taxon>Aconoidasida</taxon>
        <taxon>Nephromycida</taxon>
        <taxon>Cardiosporidium</taxon>
    </lineage>
</organism>
<sequence length="176" mass="19784">TSPNVLHAPKVFHQYRYICHLQRAAKANLSNAPVTGGTMTPTQCHSSTQSYLERSAVTSSSFAVPLDDFVVQFPFQPYDCQKQYMQKVLLALKEGRHALLESPTGTGKTLCLLCAALAYQRESMRKSNEIAHPGKVEAFFPKIYYASRTHSQLKQVMKELKRTAYCQTNQFEVASC</sequence>
<dbReference type="InterPro" id="IPR027417">
    <property type="entry name" value="P-loop_NTPase"/>
</dbReference>
<gene>
    <name evidence="5" type="ORF">IE077_001555</name>
</gene>
<evidence type="ECO:0000256" key="1">
    <source>
        <dbReference type="ARBA" id="ARBA00022741"/>
    </source>
</evidence>
<feature type="domain" description="Helicase ATP-binding" evidence="4">
    <location>
        <begin position="67"/>
        <end position="176"/>
    </location>
</feature>
<dbReference type="PANTHER" id="PTHR11472">
    <property type="entry name" value="DNA REPAIR DEAD HELICASE RAD3/XP-D SUBFAMILY MEMBER"/>
    <property type="match status" value="1"/>
</dbReference>
<evidence type="ECO:0000256" key="2">
    <source>
        <dbReference type="ARBA" id="ARBA00022801"/>
    </source>
</evidence>
<accession>A0ABQ7JG87</accession>
<dbReference type="Proteomes" id="UP000823046">
    <property type="component" value="Unassembled WGS sequence"/>
</dbReference>
<keyword evidence="2" id="KW-0378">Hydrolase</keyword>
<keyword evidence="6" id="KW-1185">Reference proteome</keyword>
<keyword evidence="3" id="KW-0067">ATP-binding</keyword>
<keyword evidence="1" id="KW-0547">Nucleotide-binding</keyword>
<proteinExistence type="predicted"/>